<dbReference type="InterPro" id="IPR004821">
    <property type="entry name" value="Cyt_trans-like"/>
</dbReference>
<dbReference type="InterPro" id="IPR014729">
    <property type="entry name" value="Rossmann-like_a/b/a_fold"/>
</dbReference>
<reference evidence="4" key="1">
    <citation type="submission" date="2020-11" db="EMBL/GenBank/DDBJ databases">
        <title>Connecting structure to function with the recovery of over 1000 high-quality activated sludge metagenome-assembled genomes encoding full-length rRNA genes using long-read sequencing.</title>
        <authorList>
            <person name="Singleton C.M."/>
            <person name="Petriglieri F."/>
            <person name="Kristensen J.M."/>
            <person name="Kirkegaard R.H."/>
            <person name="Michaelsen T.Y."/>
            <person name="Andersen M.H."/>
            <person name="Karst S.M."/>
            <person name="Dueholm M.S."/>
            <person name="Nielsen P.H."/>
            <person name="Albertsen M."/>
        </authorList>
    </citation>
    <scope>NUCLEOTIDE SEQUENCE</scope>
    <source>
        <strain evidence="4">Fred_18-Q3-R57-64_BAT3C.431</strain>
    </source>
</reference>
<protein>
    <submittedName>
        <fullName evidence="4">Adenylyltransferase/cytidyltransferase family protein</fullName>
    </submittedName>
</protein>
<evidence type="ECO:0000256" key="2">
    <source>
        <dbReference type="ARBA" id="ARBA00022695"/>
    </source>
</evidence>
<evidence type="ECO:0000313" key="4">
    <source>
        <dbReference type="EMBL" id="QQR92226.1"/>
    </source>
</evidence>
<dbReference type="InterPro" id="IPR050385">
    <property type="entry name" value="Archaeal_FAD_synthase"/>
</dbReference>
<dbReference type="Proteomes" id="UP000596004">
    <property type="component" value="Chromosome"/>
</dbReference>
<sequence>MGKVVSLAELRKHISPCTATLTGGFYDMLHVGHVFYLERAAKLGRPLIVVVNTDKAAMEKKGQLRPIIPEKFRARMVASLGCVDYVIISNHASYSDYFLKAIQPKHYVFVREKMDVRQKQKKEIEKKYPRTKVVIIPRIKKYGSTTELIARIKQEKL</sequence>
<proteinExistence type="predicted"/>
<dbReference type="Pfam" id="PF01467">
    <property type="entry name" value="CTP_transf_like"/>
    <property type="match status" value="1"/>
</dbReference>
<dbReference type="EMBL" id="CP064981">
    <property type="protein sequence ID" value="QQR92226.1"/>
    <property type="molecule type" value="Genomic_DNA"/>
</dbReference>
<dbReference type="PANTHER" id="PTHR43793:SF1">
    <property type="entry name" value="FAD SYNTHASE"/>
    <property type="match status" value="1"/>
</dbReference>
<dbReference type="GO" id="GO:0016779">
    <property type="term" value="F:nucleotidyltransferase activity"/>
    <property type="evidence" value="ECO:0007669"/>
    <property type="project" value="UniProtKB-KW"/>
</dbReference>
<name>A0A7T9I1N4_9ARCH</name>
<feature type="domain" description="Cytidyltransferase-like" evidence="3">
    <location>
        <begin position="21"/>
        <end position="139"/>
    </location>
</feature>
<keyword evidence="1 4" id="KW-0808">Transferase</keyword>
<dbReference type="SUPFAM" id="SSF52374">
    <property type="entry name" value="Nucleotidylyl transferase"/>
    <property type="match status" value="1"/>
</dbReference>
<evidence type="ECO:0000259" key="3">
    <source>
        <dbReference type="Pfam" id="PF01467"/>
    </source>
</evidence>
<accession>A0A7T9I1N4</accession>
<dbReference type="Gene3D" id="3.40.50.620">
    <property type="entry name" value="HUPs"/>
    <property type="match status" value="1"/>
</dbReference>
<dbReference type="NCBIfam" id="TIGR00125">
    <property type="entry name" value="cyt_tran_rel"/>
    <property type="match status" value="1"/>
</dbReference>
<organism evidence="4">
    <name type="scientific">Candidatus Iainarchaeum sp</name>
    <dbReference type="NCBI Taxonomy" id="3101447"/>
    <lineage>
        <taxon>Archaea</taxon>
        <taxon>Candidatus Iainarchaeota</taxon>
        <taxon>Candidatus Iainarchaeia</taxon>
        <taxon>Candidatus Iainarchaeales</taxon>
        <taxon>Candidatus Iainarchaeaceae</taxon>
        <taxon>Candidatus Iainarchaeum</taxon>
    </lineage>
</organism>
<gene>
    <name evidence="4" type="ORF">IPJ89_03625</name>
</gene>
<keyword evidence="2 4" id="KW-0548">Nucleotidyltransferase</keyword>
<dbReference type="AlphaFoldDB" id="A0A7T9I1N4"/>
<dbReference type="PANTHER" id="PTHR43793">
    <property type="entry name" value="FAD SYNTHASE"/>
    <property type="match status" value="1"/>
</dbReference>
<evidence type="ECO:0000256" key="1">
    <source>
        <dbReference type="ARBA" id="ARBA00022679"/>
    </source>
</evidence>